<dbReference type="GO" id="GO:0043814">
    <property type="term" value="F:phospholactate guanylyltransferase activity"/>
    <property type="evidence" value="ECO:0007669"/>
    <property type="project" value="InterPro"/>
</dbReference>
<dbReference type="AlphaFoldDB" id="A0A1G1X3G2"/>
<reference evidence="1 2" key="1">
    <citation type="journal article" date="2016" name="Nat. Commun.">
        <title>Thousands of microbial genomes shed light on interconnected biogeochemical processes in an aquifer system.</title>
        <authorList>
            <person name="Anantharaman K."/>
            <person name="Brown C.T."/>
            <person name="Hug L.A."/>
            <person name="Sharon I."/>
            <person name="Castelle C.J."/>
            <person name="Probst A.J."/>
            <person name="Thomas B.C."/>
            <person name="Singh A."/>
            <person name="Wilkins M.J."/>
            <person name="Karaoz U."/>
            <person name="Brodie E.L."/>
            <person name="Williams K.H."/>
            <person name="Hubbard S.S."/>
            <person name="Banfield J.F."/>
        </authorList>
    </citation>
    <scope>NUCLEOTIDE SEQUENCE [LARGE SCALE GENOMIC DNA]</scope>
</reference>
<dbReference type="PANTHER" id="PTHR36529">
    <property type="entry name" value="SLL1095 PROTEIN"/>
    <property type="match status" value="1"/>
</dbReference>
<dbReference type="EMBL" id="MHHR01000013">
    <property type="protein sequence ID" value="OGY34494.1"/>
    <property type="molecule type" value="Genomic_DNA"/>
</dbReference>
<evidence type="ECO:0000313" key="2">
    <source>
        <dbReference type="Proteomes" id="UP000177528"/>
    </source>
</evidence>
<dbReference type="Proteomes" id="UP000177528">
    <property type="component" value="Unassembled WGS sequence"/>
</dbReference>
<evidence type="ECO:0008006" key="3">
    <source>
        <dbReference type="Google" id="ProtNLM"/>
    </source>
</evidence>
<evidence type="ECO:0000313" key="1">
    <source>
        <dbReference type="EMBL" id="OGY34494.1"/>
    </source>
</evidence>
<name>A0A1G1X3G2_9BACT</name>
<proteinExistence type="predicted"/>
<accession>A0A1G1X3G2</accession>
<dbReference type="Pfam" id="PF01983">
    <property type="entry name" value="CofC"/>
    <property type="match status" value="1"/>
</dbReference>
<organism evidence="1 2">
    <name type="scientific">Candidatus Andersenbacteria bacterium RIFCSPHIGHO2_12_FULL_45_11</name>
    <dbReference type="NCBI Taxonomy" id="1797281"/>
    <lineage>
        <taxon>Bacteria</taxon>
        <taxon>Candidatus Anderseniibacteriota</taxon>
    </lineage>
</organism>
<dbReference type="InterPro" id="IPR029044">
    <property type="entry name" value="Nucleotide-diphossugar_trans"/>
</dbReference>
<sequence>MKKCLLVLTRFPTIGKVKTRLAQSIGDEHAADIQKGMLLDILNRFSRVKDLTTIIVHPNDEPAEPFFNLCSQNGIPQRHVRTLSGVGGMNEDIVYGYEQSLVEFQKVALMGSDIPHYTELELDTLFSALDEVDVVYHPSADDGCCPHGLRKFADLWTGNNSRTPGYIQRWEEKAKENGLSFRALSQVFDIDRIEDLELLAQQYPPHLCPFTMEAFQKI</sequence>
<dbReference type="InterPro" id="IPR018641">
    <property type="entry name" value="Trfase_1_rSAM/seldom-assoc"/>
</dbReference>
<gene>
    <name evidence="1" type="ORF">A3D99_03295</name>
</gene>
<dbReference type="Gene3D" id="3.90.550.10">
    <property type="entry name" value="Spore Coat Polysaccharide Biosynthesis Protein SpsA, Chain A"/>
    <property type="match status" value="1"/>
</dbReference>
<comment type="caution">
    <text evidence="1">The sequence shown here is derived from an EMBL/GenBank/DDBJ whole genome shotgun (WGS) entry which is preliminary data.</text>
</comment>
<dbReference type="PANTHER" id="PTHR36529:SF1">
    <property type="entry name" value="GLYCOSYLTRANSFERASE"/>
    <property type="match status" value="1"/>
</dbReference>
<protein>
    <recommendedName>
        <fullName evidence="3">Glycosyltransferase</fullName>
    </recommendedName>
</protein>
<dbReference type="SUPFAM" id="SSF53448">
    <property type="entry name" value="Nucleotide-diphospho-sugar transferases"/>
    <property type="match status" value="1"/>
</dbReference>
<dbReference type="InterPro" id="IPR002835">
    <property type="entry name" value="CofC"/>
</dbReference>